<protein>
    <submittedName>
        <fullName evidence="1">Uncharacterized protein</fullName>
    </submittedName>
</protein>
<dbReference type="RefSeq" id="WP_168676344.1">
    <property type="nucleotide sequence ID" value="NZ_JAAXOY010000001.1"/>
</dbReference>
<sequence length="56" mass="5982">MTNQLTLRATSAALSHSYRSERGPGVNSSHATITCVFVHRTALAARHSSVPSDQTT</sequence>
<gene>
    <name evidence="1" type="ORF">HGA02_00460</name>
</gene>
<dbReference type="EMBL" id="JAAXOY010000001">
    <property type="protein sequence ID" value="NKY38044.1"/>
    <property type="molecule type" value="Genomic_DNA"/>
</dbReference>
<reference evidence="1 2" key="1">
    <citation type="submission" date="2020-04" db="EMBL/GenBank/DDBJ databases">
        <title>MicrobeNet Type strains.</title>
        <authorList>
            <person name="Nicholson A.C."/>
        </authorList>
    </citation>
    <scope>NUCLEOTIDE SEQUENCE [LARGE SCALE GENOMIC DNA]</scope>
    <source>
        <strain evidence="1 2">ATCC BAA-787</strain>
    </source>
</reference>
<accession>A0ABX1JVQ2</accession>
<name>A0ABX1JVQ2_9CELL</name>
<keyword evidence="2" id="KW-1185">Reference proteome</keyword>
<evidence type="ECO:0000313" key="2">
    <source>
        <dbReference type="Proteomes" id="UP000777774"/>
    </source>
</evidence>
<evidence type="ECO:0000313" key="1">
    <source>
        <dbReference type="EMBL" id="NKY38044.1"/>
    </source>
</evidence>
<dbReference type="Proteomes" id="UP000777774">
    <property type="component" value="Unassembled WGS sequence"/>
</dbReference>
<comment type="caution">
    <text evidence="1">The sequence shown here is derived from an EMBL/GenBank/DDBJ whole genome shotgun (WGS) entry which is preliminary data.</text>
</comment>
<proteinExistence type="predicted"/>
<organism evidence="1 2">
    <name type="scientific">Cellulomonas septica</name>
    <dbReference type="NCBI Taxonomy" id="285080"/>
    <lineage>
        <taxon>Bacteria</taxon>
        <taxon>Bacillati</taxon>
        <taxon>Actinomycetota</taxon>
        <taxon>Actinomycetes</taxon>
        <taxon>Micrococcales</taxon>
        <taxon>Cellulomonadaceae</taxon>
        <taxon>Cellulomonas</taxon>
    </lineage>
</organism>